<dbReference type="Proteomes" id="UP000288716">
    <property type="component" value="Unassembled WGS sequence"/>
</dbReference>
<keyword evidence="6 13" id="KW-0812">Transmembrane</keyword>
<comment type="subcellular location">
    <subcellularLocation>
        <location evidence="1">Endoplasmic reticulum membrane</location>
        <topology evidence="1">Multi-pass membrane protein</topology>
    </subcellularLocation>
</comment>
<evidence type="ECO:0000256" key="1">
    <source>
        <dbReference type="ARBA" id="ARBA00004477"/>
    </source>
</evidence>
<evidence type="ECO:0000256" key="10">
    <source>
        <dbReference type="ARBA" id="ARBA00023136"/>
    </source>
</evidence>
<evidence type="ECO:0000259" key="14">
    <source>
        <dbReference type="SMART" id="SM00014"/>
    </source>
</evidence>
<feature type="active site" description="Nucleophile" evidence="11">
    <location>
        <position position="166"/>
    </location>
</feature>
<dbReference type="PIRSF" id="PIRSF000905">
    <property type="entry name" value="Glucose-6-phosphatase"/>
    <property type="match status" value="1"/>
</dbReference>
<dbReference type="OrthoDB" id="6478519at2759"/>
<evidence type="ECO:0000256" key="7">
    <source>
        <dbReference type="ARBA" id="ARBA00022801"/>
    </source>
</evidence>
<dbReference type="AlphaFoldDB" id="A0A443SUD3"/>
<feature type="transmembrane region" description="Helical" evidence="13">
    <location>
        <begin position="143"/>
        <end position="165"/>
    </location>
</feature>
<evidence type="ECO:0000256" key="2">
    <source>
        <dbReference type="ARBA" id="ARBA00004742"/>
    </source>
</evidence>
<evidence type="ECO:0000256" key="3">
    <source>
        <dbReference type="ARBA" id="ARBA00009266"/>
    </source>
</evidence>
<evidence type="ECO:0000256" key="4">
    <source>
        <dbReference type="ARBA" id="ARBA00012634"/>
    </source>
</evidence>
<dbReference type="InterPro" id="IPR036938">
    <property type="entry name" value="PAP2/HPO_sf"/>
</dbReference>
<reference evidence="15 16" key="1">
    <citation type="journal article" date="2018" name="Gigascience">
        <title>Genomes of trombidid mites reveal novel predicted allergens and laterally-transferred genes associated with secondary metabolism.</title>
        <authorList>
            <person name="Dong X."/>
            <person name="Chaisiri K."/>
            <person name="Xia D."/>
            <person name="Armstrong S.D."/>
            <person name="Fang Y."/>
            <person name="Donnelly M.J."/>
            <person name="Kadowaki T."/>
            <person name="McGarry J.W."/>
            <person name="Darby A.C."/>
            <person name="Makepeace B.L."/>
        </authorList>
    </citation>
    <scope>NUCLEOTIDE SEQUENCE [LARGE SCALE GENOMIC DNA]</scope>
    <source>
        <strain evidence="15">UoL-UT</strain>
    </source>
</reference>
<feature type="domain" description="Phosphatidic acid phosphatase type 2/haloperoxidase" evidence="14">
    <location>
        <begin position="57"/>
        <end position="186"/>
    </location>
</feature>
<dbReference type="SUPFAM" id="SSF48317">
    <property type="entry name" value="Acid phosphatase/Vanadium-dependent haloperoxidase"/>
    <property type="match status" value="1"/>
</dbReference>
<feature type="transmembrane region" description="Helical" evidence="13">
    <location>
        <begin position="251"/>
        <end position="269"/>
    </location>
</feature>
<feature type="binding site" evidence="12">
    <location>
        <position position="82"/>
    </location>
    <ligand>
        <name>substrate</name>
    </ligand>
</feature>
<accession>A0A443SUD3</accession>
<dbReference type="UniPathway" id="UPA00138"/>
<comment type="pathway">
    <text evidence="2">Carbohydrate biosynthesis; gluconeogenesis.</text>
</comment>
<dbReference type="VEuPathDB" id="VectorBase:LDEU000924"/>
<dbReference type="InterPro" id="IPR016275">
    <property type="entry name" value="Glucose-6-phosphatase"/>
</dbReference>
<feature type="transmembrane region" description="Helical" evidence="13">
    <location>
        <begin position="201"/>
        <end position="220"/>
    </location>
</feature>
<dbReference type="GO" id="GO:0006094">
    <property type="term" value="P:gluconeogenesis"/>
    <property type="evidence" value="ECO:0007669"/>
    <property type="project" value="UniProtKB-UniPathway"/>
</dbReference>
<dbReference type="InterPro" id="IPR000326">
    <property type="entry name" value="PAP2/HPO"/>
</dbReference>
<keyword evidence="16" id="KW-1185">Reference proteome</keyword>
<protein>
    <recommendedName>
        <fullName evidence="4">glucose-6-phosphatase</fullName>
        <ecNumber evidence="4">3.1.3.9</ecNumber>
    </recommendedName>
</protein>
<feature type="active site" description="Proton donor" evidence="11">
    <location>
        <position position="115"/>
    </location>
</feature>
<dbReference type="PANTHER" id="PTHR12591:SF0">
    <property type="entry name" value="FI19814P1"/>
    <property type="match status" value="1"/>
</dbReference>
<keyword evidence="5" id="KW-0312">Gluconeogenesis</keyword>
<evidence type="ECO:0000256" key="13">
    <source>
        <dbReference type="SAM" id="Phobius"/>
    </source>
</evidence>
<sequence>MSLLDNFRFFELSVLSFIQQTLEPFGTLFITGCHVGDPRYPYVYFSIFLSTVGEHIAVKLLWAVIVSEWLNTLFKWILNDHRPYWWVNEYFSRENITLKQFDVTCETGPGNPSGHMMVTACVWFVVYKELTKKNVLNTVAHKTIALAVISFWLIVIAFGRMYISAHFPDQCLLGLIAGLSVGVLINRFVHLIDLKIQHHFLFSAFIISSLFITYSLLNAFSSVDANWSLKLASKWCVDINYVKPDTTPFFVLWRTSGAIIGTGIAFVFVHRRLRRTSTKIGKVYAVCFVQYMLVPINVKLLANEQGKAAKMIAHSNYTPYLLFK</sequence>
<dbReference type="Pfam" id="PF01569">
    <property type="entry name" value="PAP2"/>
    <property type="match status" value="1"/>
</dbReference>
<dbReference type="GO" id="GO:0004346">
    <property type="term" value="F:glucose-6-phosphatase activity"/>
    <property type="evidence" value="ECO:0007669"/>
    <property type="project" value="UniProtKB-EC"/>
</dbReference>
<comment type="similarity">
    <text evidence="3">Belongs to the glucose-6-phosphatase family.</text>
</comment>
<organism evidence="15 16">
    <name type="scientific">Leptotrombidium deliense</name>
    <dbReference type="NCBI Taxonomy" id="299467"/>
    <lineage>
        <taxon>Eukaryota</taxon>
        <taxon>Metazoa</taxon>
        <taxon>Ecdysozoa</taxon>
        <taxon>Arthropoda</taxon>
        <taxon>Chelicerata</taxon>
        <taxon>Arachnida</taxon>
        <taxon>Acari</taxon>
        <taxon>Acariformes</taxon>
        <taxon>Trombidiformes</taxon>
        <taxon>Prostigmata</taxon>
        <taxon>Anystina</taxon>
        <taxon>Parasitengona</taxon>
        <taxon>Trombiculoidea</taxon>
        <taxon>Trombiculidae</taxon>
        <taxon>Leptotrombidium</taxon>
    </lineage>
</organism>
<evidence type="ECO:0000313" key="16">
    <source>
        <dbReference type="Proteomes" id="UP000288716"/>
    </source>
</evidence>
<keyword evidence="8" id="KW-0256">Endoplasmic reticulum</keyword>
<dbReference type="EMBL" id="NCKV01000269">
    <property type="protein sequence ID" value="RWS31112.1"/>
    <property type="molecule type" value="Genomic_DNA"/>
</dbReference>
<evidence type="ECO:0000256" key="5">
    <source>
        <dbReference type="ARBA" id="ARBA00022432"/>
    </source>
</evidence>
<dbReference type="Gene3D" id="1.20.144.10">
    <property type="entry name" value="Phosphatidic acid phosphatase type 2/haloperoxidase"/>
    <property type="match status" value="1"/>
</dbReference>
<comment type="caution">
    <text evidence="15">The sequence shown here is derived from an EMBL/GenBank/DDBJ whole genome shotgun (WGS) entry which is preliminary data.</text>
</comment>
<evidence type="ECO:0000256" key="12">
    <source>
        <dbReference type="PIRSR" id="PIRSR000905-2"/>
    </source>
</evidence>
<keyword evidence="10 13" id="KW-0472">Membrane</keyword>
<dbReference type="GO" id="GO:0005789">
    <property type="term" value="C:endoplasmic reticulum membrane"/>
    <property type="evidence" value="ECO:0007669"/>
    <property type="project" value="UniProtKB-SubCell"/>
</dbReference>
<evidence type="ECO:0000256" key="8">
    <source>
        <dbReference type="ARBA" id="ARBA00022824"/>
    </source>
</evidence>
<feature type="transmembrane region" description="Helical" evidence="13">
    <location>
        <begin position="171"/>
        <end position="189"/>
    </location>
</feature>
<dbReference type="EC" id="3.1.3.9" evidence="4"/>
<dbReference type="SMART" id="SM00014">
    <property type="entry name" value="acidPPc"/>
    <property type="match status" value="1"/>
</dbReference>
<evidence type="ECO:0000256" key="11">
    <source>
        <dbReference type="PIRSR" id="PIRSR000905-1"/>
    </source>
</evidence>
<evidence type="ECO:0000256" key="9">
    <source>
        <dbReference type="ARBA" id="ARBA00022989"/>
    </source>
</evidence>
<gene>
    <name evidence="15" type="ORF">B4U80_00071</name>
</gene>
<keyword evidence="9 13" id="KW-1133">Transmembrane helix</keyword>
<keyword evidence="7" id="KW-0378">Hydrolase</keyword>
<dbReference type="STRING" id="299467.A0A443SUD3"/>
<dbReference type="GO" id="GO:0051156">
    <property type="term" value="P:glucose 6-phosphate metabolic process"/>
    <property type="evidence" value="ECO:0007669"/>
    <property type="project" value="TreeGrafter"/>
</dbReference>
<feature type="binding site" evidence="12">
    <location>
        <position position="160"/>
    </location>
    <ligand>
        <name>substrate</name>
    </ligand>
</feature>
<dbReference type="PANTHER" id="PTHR12591">
    <property type="entry name" value="GLUCOSE-6-PHOSPHATASE"/>
    <property type="match status" value="1"/>
</dbReference>
<evidence type="ECO:0000313" key="15">
    <source>
        <dbReference type="EMBL" id="RWS31112.1"/>
    </source>
</evidence>
<proteinExistence type="inferred from homology"/>
<evidence type="ECO:0000256" key="6">
    <source>
        <dbReference type="ARBA" id="ARBA00022692"/>
    </source>
</evidence>
<name>A0A443SUD3_9ACAR</name>